<comment type="caution">
    <text evidence="1">The sequence shown here is derived from an EMBL/GenBank/DDBJ whole genome shotgun (WGS) entry which is preliminary data.</text>
</comment>
<dbReference type="AlphaFoldDB" id="A0A8H9LGD2"/>
<reference evidence="1" key="2">
    <citation type="submission" date="2020-09" db="EMBL/GenBank/DDBJ databases">
        <authorList>
            <person name="Sun Q."/>
            <person name="Zhou Y."/>
        </authorList>
    </citation>
    <scope>NUCLEOTIDE SEQUENCE</scope>
    <source>
        <strain evidence="1">CGMCC 4.7138</strain>
    </source>
</reference>
<gene>
    <name evidence="1" type="ORF">GCM10011574_59380</name>
</gene>
<evidence type="ECO:0000313" key="2">
    <source>
        <dbReference type="Proteomes" id="UP000653480"/>
    </source>
</evidence>
<accession>A0A8H9LGD2</accession>
<evidence type="ECO:0000313" key="1">
    <source>
        <dbReference type="EMBL" id="GGO26662.1"/>
    </source>
</evidence>
<dbReference type="Proteomes" id="UP000653480">
    <property type="component" value="Unassembled WGS sequence"/>
</dbReference>
<reference evidence="1" key="1">
    <citation type="journal article" date="2014" name="Int. J. Syst. Evol. Microbiol.">
        <title>Complete genome sequence of Corynebacterium casei LMG S-19264T (=DSM 44701T), isolated from a smear-ripened cheese.</title>
        <authorList>
            <consortium name="US DOE Joint Genome Institute (JGI-PGF)"/>
            <person name="Walter F."/>
            <person name="Albersmeier A."/>
            <person name="Kalinowski J."/>
            <person name="Ruckert C."/>
        </authorList>
    </citation>
    <scope>NUCLEOTIDE SEQUENCE</scope>
    <source>
        <strain evidence="1">CGMCC 4.7138</strain>
    </source>
</reference>
<organism evidence="1 2">
    <name type="scientific">Microbispora bryophytorum</name>
    <dbReference type="NCBI Taxonomy" id="1460882"/>
    <lineage>
        <taxon>Bacteria</taxon>
        <taxon>Bacillati</taxon>
        <taxon>Actinomycetota</taxon>
        <taxon>Actinomycetes</taxon>
        <taxon>Streptosporangiales</taxon>
        <taxon>Streptosporangiaceae</taxon>
        <taxon>Microbispora</taxon>
    </lineage>
</organism>
<sequence length="89" mass="9410">MSEYWNLAMPTSSVADTFSVTGPRYQLFWPVGAEGDSVATLIVGGVVSCAHDGAAGMSAAAVRKAATADVRNLLRMSVFSLLPLYGRDR</sequence>
<protein>
    <submittedName>
        <fullName evidence="1">Uncharacterized protein</fullName>
    </submittedName>
</protein>
<dbReference type="EMBL" id="BMMN01000014">
    <property type="protein sequence ID" value="GGO26662.1"/>
    <property type="molecule type" value="Genomic_DNA"/>
</dbReference>
<name>A0A8H9LGD2_9ACTN</name>
<keyword evidence="2" id="KW-1185">Reference proteome</keyword>
<proteinExistence type="predicted"/>